<dbReference type="RefSeq" id="WP_095670503.1">
    <property type="nucleotide sequence ID" value="NZ_CP016769.1"/>
</dbReference>
<dbReference type="EMBL" id="CP016769">
    <property type="protein sequence ID" value="ASY10018.1"/>
    <property type="molecule type" value="Genomic_DNA"/>
</dbReference>
<dbReference type="InterPro" id="IPR051450">
    <property type="entry name" value="Gfo/Idh/MocA_Oxidoreductases"/>
</dbReference>
<sequence>MKSYKLAYWGSGPISNFHLPAFLDAGFAPKIAFSRSGSNRLKAFGDRWSIPVSPNLSSFLQECDSVDAIVIALETSVTPFAISQVISTGLPIFIEKPGGLRSTDLLQFANHKNQNKLFFAYNRRYYASASKMRNFLRSNPSSFIQANFPDSIKTFDQFRINGCHMIDFLQYISGPLVIKGAWGGIEETGNGFMVQLESDDGHIISLLTNWGSPENVSIKISGGGRTILSKGFENISEFDKIEIFEPNSEYPLRRYIPHVALELAEPLTLYKPGFQAQVFSFREFLEAGDYASTDCDLSQAISVLKLIEMIEKELI</sequence>
<dbReference type="PANTHER" id="PTHR43377">
    <property type="entry name" value="BILIVERDIN REDUCTASE A"/>
    <property type="match status" value="1"/>
</dbReference>
<evidence type="ECO:0000313" key="3">
    <source>
        <dbReference type="Proteomes" id="UP000217144"/>
    </source>
</evidence>
<name>A0AAC9YR43_9ACTN</name>
<dbReference type="Proteomes" id="UP000217144">
    <property type="component" value="Chromosome"/>
</dbReference>
<dbReference type="SUPFAM" id="SSF55347">
    <property type="entry name" value="Glyceraldehyde-3-phosphate dehydrogenase-like, C-terminal domain"/>
    <property type="match status" value="1"/>
</dbReference>
<evidence type="ECO:0000313" key="2">
    <source>
        <dbReference type="EMBL" id="ASY10018.1"/>
    </source>
</evidence>
<dbReference type="SUPFAM" id="SSF51735">
    <property type="entry name" value="NAD(P)-binding Rossmann-fold domains"/>
    <property type="match status" value="1"/>
</dbReference>
<accession>A0AAC9YR43</accession>
<gene>
    <name evidence="2" type="ORF">A1s21148_00245</name>
</gene>
<evidence type="ECO:0000259" key="1">
    <source>
        <dbReference type="Pfam" id="PF01408"/>
    </source>
</evidence>
<dbReference type="Gene3D" id="3.30.360.10">
    <property type="entry name" value="Dihydrodipicolinate Reductase, domain 2"/>
    <property type="match status" value="1"/>
</dbReference>
<dbReference type="Gene3D" id="3.40.50.720">
    <property type="entry name" value="NAD(P)-binding Rossmann-like Domain"/>
    <property type="match status" value="1"/>
</dbReference>
<dbReference type="AlphaFoldDB" id="A0AAC9YR43"/>
<dbReference type="KEGG" id="plan:A1s21148_00245"/>
<protein>
    <submittedName>
        <fullName evidence="2">Dehydrogenase</fullName>
    </submittedName>
</protein>
<keyword evidence="3" id="KW-1185">Reference proteome</keyword>
<feature type="domain" description="Gfo/Idh/MocA-like oxidoreductase N-terminal" evidence="1">
    <location>
        <begin position="10"/>
        <end position="108"/>
    </location>
</feature>
<reference evidence="2 3" key="1">
    <citation type="submission" date="2016-07" db="EMBL/GenBank/DDBJ databases">
        <title>High microdiversification within the ubiquitous acI lineage of Actinobacteria.</title>
        <authorList>
            <person name="Neuenschwander S.M."/>
            <person name="Salcher M."/>
            <person name="Ghai R."/>
            <person name="Pernthaler J."/>
        </authorList>
    </citation>
    <scope>NUCLEOTIDE SEQUENCE [LARGE SCALE GENOMIC DNA]</scope>
    <source>
        <strain evidence="2">MMS-21-148</strain>
    </source>
</reference>
<organism evidence="2 3">
    <name type="scientific">Candidatus Planktophila lacus</name>
    <dbReference type="NCBI Taxonomy" id="1884913"/>
    <lineage>
        <taxon>Bacteria</taxon>
        <taxon>Bacillati</taxon>
        <taxon>Actinomycetota</taxon>
        <taxon>Actinomycetes</taxon>
        <taxon>Candidatus Nanopelagicales</taxon>
        <taxon>Candidatus Nanopelagicaceae</taxon>
        <taxon>Candidatus Planktophila</taxon>
    </lineage>
</organism>
<dbReference type="GO" id="GO:0000166">
    <property type="term" value="F:nucleotide binding"/>
    <property type="evidence" value="ECO:0007669"/>
    <property type="project" value="InterPro"/>
</dbReference>
<proteinExistence type="predicted"/>
<dbReference type="InterPro" id="IPR000683">
    <property type="entry name" value="Gfo/Idh/MocA-like_OxRdtase_N"/>
</dbReference>
<dbReference type="InterPro" id="IPR036291">
    <property type="entry name" value="NAD(P)-bd_dom_sf"/>
</dbReference>
<dbReference type="PANTHER" id="PTHR43377:SF1">
    <property type="entry name" value="BILIVERDIN REDUCTASE A"/>
    <property type="match status" value="1"/>
</dbReference>
<dbReference type="Pfam" id="PF01408">
    <property type="entry name" value="GFO_IDH_MocA"/>
    <property type="match status" value="1"/>
</dbReference>